<keyword evidence="2" id="KW-1133">Transmembrane helix</keyword>
<dbReference type="EMBL" id="NKCI01000076">
    <property type="protein sequence ID" value="RSL58142.1"/>
    <property type="molecule type" value="Genomic_DNA"/>
</dbReference>
<protein>
    <submittedName>
        <fullName evidence="3">Uncharacterized protein</fullName>
    </submittedName>
</protein>
<evidence type="ECO:0000256" key="2">
    <source>
        <dbReference type="SAM" id="Phobius"/>
    </source>
</evidence>
<organism evidence="3 4">
    <name type="scientific">Fusarium duplospermum</name>
    <dbReference type="NCBI Taxonomy" id="1325734"/>
    <lineage>
        <taxon>Eukaryota</taxon>
        <taxon>Fungi</taxon>
        <taxon>Dikarya</taxon>
        <taxon>Ascomycota</taxon>
        <taxon>Pezizomycotina</taxon>
        <taxon>Sordariomycetes</taxon>
        <taxon>Hypocreomycetidae</taxon>
        <taxon>Hypocreales</taxon>
        <taxon>Nectriaceae</taxon>
        <taxon>Fusarium</taxon>
        <taxon>Fusarium solani species complex</taxon>
    </lineage>
</organism>
<keyword evidence="2" id="KW-0812">Transmembrane</keyword>
<evidence type="ECO:0000256" key="1">
    <source>
        <dbReference type="SAM" id="MobiDB-lite"/>
    </source>
</evidence>
<evidence type="ECO:0000313" key="4">
    <source>
        <dbReference type="Proteomes" id="UP000288168"/>
    </source>
</evidence>
<feature type="compositionally biased region" description="Acidic residues" evidence="1">
    <location>
        <begin position="35"/>
        <end position="47"/>
    </location>
</feature>
<comment type="caution">
    <text evidence="3">The sequence shown here is derived from an EMBL/GenBank/DDBJ whole genome shotgun (WGS) entry which is preliminary data.</text>
</comment>
<feature type="region of interest" description="Disordered" evidence="1">
    <location>
        <begin position="32"/>
        <end position="79"/>
    </location>
</feature>
<sequence>MQDPGERADSLRSLALHQRAYLRSELAFKKRKLEQDDDWNSPDEDEITSASSTSRDRPHRKRARTDAAGTGSGTDNKPDLRMFLTQLRNFTVPWIQHELDRLAKRQSEVPNTEESKEATLNILRQGAPEQVNTPYDGKVSQDVTSFFQGEINKLIDAIPLKKLHEQLIGVSEFAMHLQEHLDHSDSSANESISAVQRQIDGMKQLMGGYERRLDQISHQQHAQAGRGRHLTSLGIFGVAVVISAAMAFTQYPLLPRI</sequence>
<keyword evidence="4" id="KW-1185">Reference proteome</keyword>
<dbReference type="Proteomes" id="UP000288168">
    <property type="component" value="Unassembled WGS sequence"/>
</dbReference>
<accession>A0A428PYS9</accession>
<evidence type="ECO:0000313" key="3">
    <source>
        <dbReference type="EMBL" id="RSL58142.1"/>
    </source>
</evidence>
<reference evidence="3 4" key="1">
    <citation type="submission" date="2017-06" db="EMBL/GenBank/DDBJ databases">
        <title>Comparative genomic analysis of Ambrosia Fusariam Clade fungi.</title>
        <authorList>
            <person name="Stajich J.E."/>
            <person name="Carrillo J."/>
            <person name="Kijimoto T."/>
            <person name="Eskalen A."/>
            <person name="O'Donnell K."/>
            <person name="Kasson M."/>
        </authorList>
    </citation>
    <scope>NUCLEOTIDE SEQUENCE [LARGE SCALE GENOMIC DNA]</scope>
    <source>
        <strain evidence="3 4">NRRL62584</strain>
    </source>
</reference>
<feature type="transmembrane region" description="Helical" evidence="2">
    <location>
        <begin position="230"/>
        <end position="251"/>
    </location>
</feature>
<proteinExistence type="predicted"/>
<name>A0A428PYS9_9HYPO</name>
<dbReference type="AlphaFoldDB" id="A0A428PYS9"/>
<keyword evidence="2" id="KW-0472">Membrane</keyword>
<gene>
    <name evidence="3" type="ORF">CEP54_007923</name>
</gene>